<comment type="subcellular location">
    <subcellularLocation>
        <location evidence="1">Cell membrane</location>
        <topology evidence="1">Multi-pass membrane protein</topology>
    </subcellularLocation>
</comment>
<evidence type="ECO:0000256" key="4">
    <source>
        <dbReference type="ARBA" id="ARBA00022519"/>
    </source>
</evidence>
<dbReference type="PANTHER" id="PTHR32196:SF21">
    <property type="entry name" value="ABC TRANSPORTER PERMEASE PROTEIN YPHD-RELATED"/>
    <property type="match status" value="1"/>
</dbReference>
<name>A0A5C4NF08_9RHOB</name>
<feature type="transmembrane region" description="Helical" evidence="8">
    <location>
        <begin position="314"/>
        <end position="333"/>
    </location>
</feature>
<keyword evidence="2" id="KW-0813">Transport</keyword>
<evidence type="ECO:0000256" key="3">
    <source>
        <dbReference type="ARBA" id="ARBA00022475"/>
    </source>
</evidence>
<evidence type="ECO:0000256" key="6">
    <source>
        <dbReference type="ARBA" id="ARBA00022989"/>
    </source>
</evidence>
<feature type="transmembrane region" description="Helical" evidence="8">
    <location>
        <begin position="62"/>
        <end position="80"/>
    </location>
</feature>
<dbReference type="CDD" id="cd06579">
    <property type="entry name" value="TM_PBP1_transp_AraH_like"/>
    <property type="match status" value="1"/>
</dbReference>
<dbReference type="Proteomes" id="UP000305709">
    <property type="component" value="Unassembled WGS sequence"/>
</dbReference>
<dbReference type="AlphaFoldDB" id="A0A5C4NF08"/>
<dbReference type="OrthoDB" id="192433at2"/>
<keyword evidence="6 8" id="KW-1133">Transmembrane helix</keyword>
<sequence>MTSNTAGFGEPAASEAEAPRRRRTSFGKLFRQFGTFVIFLILLGLASLQSDAFLTERNVMNILRQHAGTGIMAVGMLYVILTRGIDLSVGSIAALGAVTTAILVQDWPLWAALAMVIGIGGACGAVSGFLVAFLRLPAFVVTLAMMTAARGMALILSNGQPIMLGEPGASLSTFGTSFALGVPAPALLMFAVFVIALIVLNFSRFGRLVKAIGSNEEAVRLSGISVGWYVMSVYVISGALAAIAGVVVTSRSGVGSASVGEGAELDVIAAVVIGGASLMGGQGGVINTFLGVLILGIIGNIMNLAGVPGYHQQVYLGAIIVVAVVLQHASQILRRR</sequence>
<comment type="caution">
    <text evidence="9">The sequence shown here is derived from an EMBL/GenBank/DDBJ whole genome shotgun (WGS) entry which is preliminary data.</text>
</comment>
<dbReference type="InterPro" id="IPR001851">
    <property type="entry name" value="ABC_transp_permease"/>
</dbReference>
<dbReference type="GO" id="GO:0005886">
    <property type="term" value="C:plasma membrane"/>
    <property type="evidence" value="ECO:0007669"/>
    <property type="project" value="UniProtKB-SubCell"/>
</dbReference>
<keyword evidence="4" id="KW-0997">Cell inner membrane</keyword>
<feature type="transmembrane region" description="Helical" evidence="8">
    <location>
        <begin position="29"/>
        <end position="50"/>
    </location>
</feature>
<feature type="transmembrane region" description="Helical" evidence="8">
    <location>
        <begin position="138"/>
        <end position="157"/>
    </location>
</feature>
<feature type="transmembrane region" description="Helical" evidence="8">
    <location>
        <begin position="288"/>
        <end position="308"/>
    </location>
</feature>
<keyword evidence="5 8" id="KW-0812">Transmembrane</keyword>
<accession>A0A5C4NF08</accession>
<dbReference type="EMBL" id="VDFV01000006">
    <property type="protein sequence ID" value="TNC72752.1"/>
    <property type="molecule type" value="Genomic_DNA"/>
</dbReference>
<dbReference type="PANTHER" id="PTHR32196">
    <property type="entry name" value="ABC TRANSPORTER PERMEASE PROTEIN YPHD-RELATED-RELATED"/>
    <property type="match status" value="1"/>
</dbReference>
<evidence type="ECO:0000256" key="5">
    <source>
        <dbReference type="ARBA" id="ARBA00022692"/>
    </source>
</evidence>
<dbReference type="GO" id="GO:0022857">
    <property type="term" value="F:transmembrane transporter activity"/>
    <property type="evidence" value="ECO:0007669"/>
    <property type="project" value="InterPro"/>
</dbReference>
<keyword evidence="3" id="KW-1003">Cell membrane</keyword>
<evidence type="ECO:0000256" key="2">
    <source>
        <dbReference type="ARBA" id="ARBA00022448"/>
    </source>
</evidence>
<proteinExistence type="predicted"/>
<feature type="transmembrane region" description="Helical" evidence="8">
    <location>
        <begin position="87"/>
        <end position="104"/>
    </location>
</feature>
<feature type="transmembrane region" description="Helical" evidence="8">
    <location>
        <begin position="110"/>
        <end position="131"/>
    </location>
</feature>
<feature type="transmembrane region" description="Helical" evidence="8">
    <location>
        <begin position="177"/>
        <end position="200"/>
    </location>
</feature>
<protein>
    <submittedName>
        <fullName evidence="9">ABC transporter permease</fullName>
    </submittedName>
</protein>
<evidence type="ECO:0000256" key="7">
    <source>
        <dbReference type="ARBA" id="ARBA00023136"/>
    </source>
</evidence>
<dbReference type="Pfam" id="PF02653">
    <property type="entry name" value="BPD_transp_2"/>
    <property type="match status" value="1"/>
</dbReference>
<evidence type="ECO:0000313" key="9">
    <source>
        <dbReference type="EMBL" id="TNC72752.1"/>
    </source>
</evidence>
<evidence type="ECO:0000313" key="10">
    <source>
        <dbReference type="Proteomes" id="UP000305709"/>
    </source>
</evidence>
<dbReference type="RefSeq" id="WP_139081025.1">
    <property type="nucleotide sequence ID" value="NZ_VDFV01000006.1"/>
</dbReference>
<evidence type="ECO:0000256" key="8">
    <source>
        <dbReference type="SAM" id="Phobius"/>
    </source>
</evidence>
<evidence type="ECO:0000256" key="1">
    <source>
        <dbReference type="ARBA" id="ARBA00004651"/>
    </source>
</evidence>
<reference evidence="9 10" key="1">
    <citation type="submission" date="2019-06" db="EMBL/GenBank/DDBJ databases">
        <authorList>
            <person name="Jiang L."/>
        </authorList>
    </citation>
    <scope>NUCLEOTIDE SEQUENCE [LARGE SCALE GENOMIC DNA]</scope>
    <source>
        <strain evidence="9 10">YIM 48858</strain>
    </source>
</reference>
<keyword evidence="10" id="KW-1185">Reference proteome</keyword>
<keyword evidence="7 8" id="KW-0472">Membrane</keyword>
<organism evidence="9 10">
    <name type="scientific">Rubellimicrobium roseum</name>
    <dbReference type="NCBI Taxonomy" id="687525"/>
    <lineage>
        <taxon>Bacteria</taxon>
        <taxon>Pseudomonadati</taxon>
        <taxon>Pseudomonadota</taxon>
        <taxon>Alphaproteobacteria</taxon>
        <taxon>Rhodobacterales</taxon>
        <taxon>Roseobacteraceae</taxon>
        <taxon>Rubellimicrobium</taxon>
    </lineage>
</organism>
<gene>
    <name evidence="9" type="ORF">FHG71_07555</name>
</gene>
<feature type="transmembrane region" description="Helical" evidence="8">
    <location>
        <begin position="221"/>
        <end position="243"/>
    </location>
</feature>